<dbReference type="EMBL" id="REGN01002362">
    <property type="protein sequence ID" value="RNA28590.1"/>
    <property type="molecule type" value="Genomic_DNA"/>
</dbReference>
<evidence type="ECO:0000313" key="1">
    <source>
        <dbReference type="EMBL" id="RNA28590.1"/>
    </source>
</evidence>
<organism evidence="1 2">
    <name type="scientific">Brachionus plicatilis</name>
    <name type="common">Marine rotifer</name>
    <name type="synonym">Brachionus muelleri</name>
    <dbReference type="NCBI Taxonomy" id="10195"/>
    <lineage>
        <taxon>Eukaryota</taxon>
        <taxon>Metazoa</taxon>
        <taxon>Spiralia</taxon>
        <taxon>Gnathifera</taxon>
        <taxon>Rotifera</taxon>
        <taxon>Eurotatoria</taxon>
        <taxon>Monogononta</taxon>
        <taxon>Pseudotrocha</taxon>
        <taxon>Ploima</taxon>
        <taxon>Brachionidae</taxon>
        <taxon>Brachionus</taxon>
    </lineage>
</organism>
<evidence type="ECO:0000313" key="2">
    <source>
        <dbReference type="Proteomes" id="UP000276133"/>
    </source>
</evidence>
<protein>
    <submittedName>
        <fullName evidence="1">Uncharacterized protein</fullName>
    </submittedName>
</protein>
<dbReference type="Proteomes" id="UP000276133">
    <property type="component" value="Unassembled WGS sequence"/>
</dbReference>
<proteinExistence type="predicted"/>
<comment type="caution">
    <text evidence="1">The sequence shown here is derived from an EMBL/GenBank/DDBJ whole genome shotgun (WGS) entry which is preliminary data.</text>
</comment>
<gene>
    <name evidence="1" type="ORF">BpHYR1_027490</name>
</gene>
<name>A0A3M7RYR4_BRAPC</name>
<sequence length="75" mass="8970">MKIISNKKKLEVLTRNKSSHNISIKMCIHHFYIHQVRLINYIKNNEQKNILMLKSQNEQDNKIHLSYTMPFTTGK</sequence>
<accession>A0A3M7RYR4</accession>
<dbReference type="AlphaFoldDB" id="A0A3M7RYR4"/>
<reference evidence="1 2" key="1">
    <citation type="journal article" date="2018" name="Sci. Rep.">
        <title>Genomic signatures of local adaptation to the degree of environmental predictability in rotifers.</title>
        <authorList>
            <person name="Franch-Gras L."/>
            <person name="Hahn C."/>
            <person name="Garcia-Roger E.M."/>
            <person name="Carmona M.J."/>
            <person name="Serra M."/>
            <person name="Gomez A."/>
        </authorList>
    </citation>
    <scope>NUCLEOTIDE SEQUENCE [LARGE SCALE GENOMIC DNA]</scope>
    <source>
        <strain evidence="1">HYR1</strain>
    </source>
</reference>
<keyword evidence="2" id="KW-1185">Reference proteome</keyword>